<dbReference type="GO" id="GO:0005886">
    <property type="term" value="C:plasma membrane"/>
    <property type="evidence" value="ECO:0007669"/>
    <property type="project" value="UniProtKB-SubCell"/>
</dbReference>
<sequence length="450" mass="49462">MEQRIGAPFYRKFFRIFIVLVLQNIVTLSVNLADNMMLGAYNEAALSGVAAVNQIQFVYQQLLMAFGDGLVIICSQYWGRRQTEPMKKIASIAMWAGLGLAVLLFVLVSFFPHQAVGIFTTDGPIIAQGVEYLAIIRFTYLFFAVTQILLATLRSVQIVKIGFYLSVMTLLVNCSINYVLIYGNFGAPEMGAAGAAIGTLVARILETAVVVLYVLRHNEQLRLKLRDYFHFDKVLGRDYFKTTLPLLIGSGLWGLNTAMQTVILGHMTAAAIAANSVASNIFLMVKSMAVGASATATIIIGNAIGEGNIDLVKRYAKVMQKLFLGIGVFSGILLYLIRVPILSFYELSPETMEMANNFLLILSVVVVGMSYQMPTNGGIIRGGGDTAFVVKMDLISIWGIVIPLSLIMAFVVQAPPIVVVWCLNADQLFKCIPAYIKCNHGHWIKKLTRD</sequence>
<evidence type="ECO:0000256" key="1">
    <source>
        <dbReference type="ARBA" id="ARBA00004651"/>
    </source>
</evidence>
<dbReference type="InterPro" id="IPR047135">
    <property type="entry name" value="YsiQ"/>
</dbReference>
<dbReference type="Proteomes" id="UP000654279">
    <property type="component" value="Unassembled WGS sequence"/>
</dbReference>
<dbReference type="GO" id="GO:0015297">
    <property type="term" value="F:antiporter activity"/>
    <property type="evidence" value="ECO:0007669"/>
    <property type="project" value="InterPro"/>
</dbReference>
<evidence type="ECO:0000256" key="2">
    <source>
        <dbReference type="ARBA" id="ARBA00022448"/>
    </source>
</evidence>
<keyword evidence="3" id="KW-1003">Cell membrane</keyword>
<dbReference type="PIRSF" id="PIRSF006603">
    <property type="entry name" value="DinF"/>
    <property type="match status" value="1"/>
</dbReference>
<comment type="subcellular location">
    <subcellularLocation>
        <location evidence="1">Cell membrane</location>
        <topology evidence="1">Multi-pass membrane protein</topology>
    </subcellularLocation>
</comment>
<feature type="transmembrane region" description="Helical" evidence="7">
    <location>
        <begin position="163"/>
        <end position="185"/>
    </location>
</feature>
<keyword evidence="6 7" id="KW-0472">Membrane</keyword>
<organism evidence="8 9">
    <name type="scientific">Luoshenia tenuis</name>
    <dbReference type="NCBI Taxonomy" id="2763654"/>
    <lineage>
        <taxon>Bacteria</taxon>
        <taxon>Bacillati</taxon>
        <taxon>Bacillota</taxon>
        <taxon>Clostridia</taxon>
        <taxon>Christensenellales</taxon>
        <taxon>Christensenellaceae</taxon>
        <taxon>Luoshenia</taxon>
    </lineage>
</organism>
<feature type="transmembrane region" description="Helical" evidence="7">
    <location>
        <begin position="191"/>
        <end position="215"/>
    </location>
</feature>
<protein>
    <submittedName>
        <fullName evidence="8">MATE family efflux transporter</fullName>
    </submittedName>
</protein>
<evidence type="ECO:0000313" key="9">
    <source>
        <dbReference type="Proteomes" id="UP000654279"/>
    </source>
</evidence>
<reference evidence="8" key="1">
    <citation type="submission" date="2020-08" db="EMBL/GenBank/DDBJ databases">
        <title>Genome public.</title>
        <authorList>
            <person name="Liu C."/>
            <person name="Sun Q."/>
        </authorList>
    </citation>
    <scope>NUCLEOTIDE SEQUENCE</scope>
    <source>
        <strain evidence="8">NSJ-44</strain>
    </source>
</reference>
<feature type="transmembrane region" description="Helical" evidence="7">
    <location>
        <begin position="132"/>
        <end position="151"/>
    </location>
</feature>
<dbReference type="NCBIfam" id="TIGR00797">
    <property type="entry name" value="matE"/>
    <property type="match status" value="1"/>
</dbReference>
<feature type="transmembrane region" description="Helical" evidence="7">
    <location>
        <begin position="57"/>
        <end position="78"/>
    </location>
</feature>
<comment type="caution">
    <text evidence="8">The sequence shown here is derived from an EMBL/GenBank/DDBJ whole genome shotgun (WGS) entry which is preliminary data.</text>
</comment>
<evidence type="ECO:0000256" key="6">
    <source>
        <dbReference type="ARBA" id="ARBA00023136"/>
    </source>
</evidence>
<keyword evidence="5 7" id="KW-1133">Transmembrane helix</keyword>
<dbReference type="PANTHER" id="PTHR42925">
    <property type="entry name" value="MULTIDRUG AND TOXIN EFFLUX PROTEIN MATE FAMILY"/>
    <property type="match status" value="1"/>
</dbReference>
<dbReference type="PANTHER" id="PTHR42925:SF2">
    <property type="entry name" value="NA+ DRIVEN MULTIDRUG EFFLUX PUMP"/>
    <property type="match status" value="1"/>
</dbReference>
<evidence type="ECO:0000256" key="7">
    <source>
        <dbReference type="SAM" id="Phobius"/>
    </source>
</evidence>
<feature type="transmembrane region" description="Helical" evidence="7">
    <location>
        <begin position="394"/>
        <end position="421"/>
    </location>
</feature>
<dbReference type="InterPro" id="IPR002528">
    <property type="entry name" value="MATE_fam"/>
</dbReference>
<dbReference type="RefSeq" id="WP_249284307.1">
    <property type="nucleotide sequence ID" value="NZ_JACRSO010000001.1"/>
</dbReference>
<proteinExistence type="predicted"/>
<keyword evidence="4 7" id="KW-0812">Transmembrane</keyword>
<dbReference type="GO" id="GO:0042910">
    <property type="term" value="F:xenobiotic transmembrane transporter activity"/>
    <property type="evidence" value="ECO:0007669"/>
    <property type="project" value="InterPro"/>
</dbReference>
<dbReference type="AlphaFoldDB" id="A0A926D0V7"/>
<keyword evidence="9" id="KW-1185">Reference proteome</keyword>
<feature type="transmembrane region" description="Helical" evidence="7">
    <location>
        <begin position="322"/>
        <end position="342"/>
    </location>
</feature>
<gene>
    <name evidence="8" type="ORF">H8699_02300</name>
</gene>
<keyword evidence="2" id="KW-0813">Transport</keyword>
<dbReference type="InterPro" id="IPR048279">
    <property type="entry name" value="MdtK-like"/>
</dbReference>
<evidence type="ECO:0000256" key="3">
    <source>
        <dbReference type="ARBA" id="ARBA00022475"/>
    </source>
</evidence>
<evidence type="ECO:0000256" key="4">
    <source>
        <dbReference type="ARBA" id="ARBA00022692"/>
    </source>
</evidence>
<dbReference type="Pfam" id="PF01554">
    <property type="entry name" value="MatE"/>
    <property type="match status" value="2"/>
</dbReference>
<accession>A0A926D0V7</accession>
<feature type="transmembrane region" description="Helical" evidence="7">
    <location>
        <begin position="12"/>
        <end position="33"/>
    </location>
</feature>
<evidence type="ECO:0000313" key="8">
    <source>
        <dbReference type="EMBL" id="MBC8528270.1"/>
    </source>
</evidence>
<name>A0A926D0V7_9FIRM</name>
<dbReference type="EMBL" id="JACRSO010000001">
    <property type="protein sequence ID" value="MBC8528270.1"/>
    <property type="molecule type" value="Genomic_DNA"/>
</dbReference>
<feature type="transmembrane region" description="Helical" evidence="7">
    <location>
        <begin position="354"/>
        <end position="373"/>
    </location>
</feature>
<feature type="transmembrane region" description="Helical" evidence="7">
    <location>
        <begin position="90"/>
        <end position="112"/>
    </location>
</feature>
<evidence type="ECO:0000256" key="5">
    <source>
        <dbReference type="ARBA" id="ARBA00022989"/>
    </source>
</evidence>